<dbReference type="SMART" id="SM00339">
    <property type="entry name" value="FH"/>
    <property type="match status" value="1"/>
</dbReference>
<feature type="region of interest" description="Disordered" evidence="3">
    <location>
        <begin position="25"/>
        <end position="50"/>
    </location>
</feature>
<evidence type="ECO:0000256" key="3">
    <source>
        <dbReference type="SAM" id="MobiDB-lite"/>
    </source>
</evidence>
<dbReference type="PANTHER" id="PTHR11829:SF343">
    <property type="entry name" value="FORK-HEAD DOMAIN-CONTAINING PROTEIN"/>
    <property type="match status" value="1"/>
</dbReference>
<feature type="DNA-binding region" description="Fork-head" evidence="2">
    <location>
        <begin position="214"/>
        <end position="311"/>
    </location>
</feature>
<evidence type="ECO:0000313" key="5">
    <source>
        <dbReference type="EMBL" id="KAJ7064411.1"/>
    </source>
</evidence>
<dbReference type="PROSITE" id="PS50039">
    <property type="entry name" value="FORK_HEAD_3"/>
    <property type="match status" value="1"/>
</dbReference>
<dbReference type="Pfam" id="PF00250">
    <property type="entry name" value="Forkhead"/>
    <property type="match status" value="1"/>
</dbReference>
<dbReference type="SUPFAM" id="SSF46785">
    <property type="entry name" value="Winged helix' DNA-binding domain"/>
    <property type="match status" value="1"/>
</dbReference>
<evidence type="ECO:0000259" key="4">
    <source>
        <dbReference type="PROSITE" id="PS50039"/>
    </source>
</evidence>
<sequence length="441" mass="49001">MSISSLLEYNPPQWTYLEENELYYPGASDSDSTDELLSSAPSESPPSDMAISLPVDSMDYGTATLDFEPPYIEDACFPPSTIPSSTAQVRHSQSTRDIGQNGNAATSQQQVQEYYHPYYRRHLLDGLAPPAPHSDYRHSPVNTRHRGTLRSGDRLRPDADLTWDSSSSLPVPAQDTSPLNFSDVAGDYIREQLLIPQGAPVDLWCAPEPTDGSRPRINLTTIMMLAIYGSDTKMLTLQGIYKAIIARFQWYNEHREDTSWKNTIRHSLSLHRQFVKVCRGSFDPGRGMYWMLDLSNGEGLARPRKRRRRSQPGIPSSPLPYPPRMLPCTSPMSGAATVGHTRDRNHQTVQTPAVSYSRSGIAPLNDDTLTSLDFGPLDLALHDAHFPTASQARFTPAETCVSRRLRSRTSSLSDTSSTPAALMTSYPIHKASMKDGRRTSA</sequence>
<dbReference type="GO" id="GO:0000978">
    <property type="term" value="F:RNA polymerase II cis-regulatory region sequence-specific DNA binding"/>
    <property type="evidence" value="ECO:0007669"/>
    <property type="project" value="TreeGrafter"/>
</dbReference>
<dbReference type="InterPro" id="IPR050211">
    <property type="entry name" value="FOX_domain-containing"/>
</dbReference>
<feature type="region of interest" description="Disordered" evidence="3">
    <location>
        <begin position="405"/>
        <end position="441"/>
    </location>
</feature>
<feature type="region of interest" description="Disordered" evidence="3">
    <location>
        <begin position="300"/>
        <end position="324"/>
    </location>
</feature>
<dbReference type="CDD" id="cd00059">
    <property type="entry name" value="FH_FOX"/>
    <property type="match status" value="1"/>
</dbReference>
<feature type="region of interest" description="Disordered" evidence="3">
    <location>
        <begin position="82"/>
        <end position="108"/>
    </location>
</feature>
<gene>
    <name evidence="5" type="ORF">B0H15DRAFT_187566</name>
</gene>
<feature type="compositionally biased region" description="Basic and acidic residues" evidence="3">
    <location>
        <begin position="432"/>
        <end position="441"/>
    </location>
</feature>
<evidence type="ECO:0000256" key="2">
    <source>
        <dbReference type="PROSITE-ProRule" id="PRU00089"/>
    </source>
</evidence>
<keyword evidence="6" id="KW-1185">Reference proteome</keyword>
<dbReference type="Proteomes" id="UP001222325">
    <property type="component" value="Unassembled WGS sequence"/>
</dbReference>
<comment type="subcellular location">
    <subcellularLocation>
        <location evidence="2">Nucleus</location>
    </subcellularLocation>
</comment>
<dbReference type="PANTHER" id="PTHR11829">
    <property type="entry name" value="FORKHEAD BOX PROTEIN"/>
    <property type="match status" value="1"/>
</dbReference>
<keyword evidence="2" id="KW-0539">Nucleus</keyword>
<dbReference type="EMBL" id="JARJCN010000190">
    <property type="protein sequence ID" value="KAJ7064411.1"/>
    <property type="molecule type" value="Genomic_DNA"/>
</dbReference>
<dbReference type="AlphaFoldDB" id="A0AAD6TMN3"/>
<feature type="domain" description="Fork-head" evidence="4">
    <location>
        <begin position="214"/>
        <end position="311"/>
    </location>
</feature>
<protein>
    <recommendedName>
        <fullName evidence="4">Fork-head domain-containing protein</fullName>
    </recommendedName>
</protein>
<name>A0AAD6TMN3_9AGAR</name>
<dbReference type="GO" id="GO:0009653">
    <property type="term" value="P:anatomical structure morphogenesis"/>
    <property type="evidence" value="ECO:0007669"/>
    <property type="project" value="TreeGrafter"/>
</dbReference>
<dbReference type="PRINTS" id="PR00053">
    <property type="entry name" value="FORKHEAD"/>
</dbReference>
<dbReference type="InterPro" id="IPR036388">
    <property type="entry name" value="WH-like_DNA-bd_sf"/>
</dbReference>
<feature type="compositionally biased region" description="Low complexity" evidence="3">
    <location>
        <begin position="35"/>
        <end position="47"/>
    </location>
</feature>
<reference evidence="5" key="1">
    <citation type="submission" date="2023-03" db="EMBL/GenBank/DDBJ databases">
        <title>Massive genome expansion in bonnet fungi (Mycena s.s.) driven by repeated elements and novel gene families across ecological guilds.</title>
        <authorList>
            <consortium name="Lawrence Berkeley National Laboratory"/>
            <person name="Harder C.B."/>
            <person name="Miyauchi S."/>
            <person name="Viragh M."/>
            <person name="Kuo A."/>
            <person name="Thoen E."/>
            <person name="Andreopoulos B."/>
            <person name="Lu D."/>
            <person name="Skrede I."/>
            <person name="Drula E."/>
            <person name="Henrissat B."/>
            <person name="Morin E."/>
            <person name="Kohler A."/>
            <person name="Barry K."/>
            <person name="LaButti K."/>
            <person name="Morin E."/>
            <person name="Salamov A."/>
            <person name="Lipzen A."/>
            <person name="Mereny Z."/>
            <person name="Hegedus B."/>
            <person name="Baldrian P."/>
            <person name="Stursova M."/>
            <person name="Weitz H."/>
            <person name="Taylor A."/>
            <person name="Grigoriev I.V."/>
            <person name="Nagy L.G."/>
            <person name="Martin F."/>
            <person name="Kauserud H."/>
        </authorList>
    </citation>
    <scope>NUCLEOTIDE SEQUENCE</scope>
    <source>
        <strain evidence="5">CBHHK173m</strain>
    </source>
</reference>
<accession>A0AAD6TMN3</accession>
<keyword evidence="1 2" id="KW-0238">DNA-binding</keyword>
<feature type="compositionally biased region" description="Low complexity" evidence="3">
    <location>
        <begin position="408"/>
        <end position="418"/>
    </location>
</feature>
<comment type="caution">
    <text evidence="5">The sequence shown here is derived from an EMBL/GenBank/DDBJ whole genome shotgun (WGS) entry which is preliminary data.</text>
</comment>
<organism evidence="5 6">
    <name type="scientific">Mycena belliarum</name>
    <dbReference type="NCBI Taxonomy" id="1033014"/>
    <lineage>
        <taxon>Eukaryota</taxon>
        <taxon>Fungi</taxon>
        <taxon>Dikarya</taxon>
        <taxon>Basidiomycota</taxon>
        <taxon>Agaricomycotina</taxon>
        <taxon>Agaricomycetes</taxon>
        <taxon>Agaricomycetidae</taxon>
        <taxon>Agaricales</taxon>
        <taxon>Marasmiineae</taxon>
        <taxon>Mycenaceae</taxon>
        <taxon>Mycena</taxon>
    </lineage>
</organism>
<dbReference type="GO" id="GO:0005634">
    <property type="term" value="C:nucleus"/>
    <property type="evidence" value="ECO:0007669"/>
    <property type="project" value="UniProtKB-SubCell"/>
</dbReference>
<dbReference type="GO" id="GO:0030154">
    <property type="term" value="P:cell differentiation"/>
    <property type="evidence" value="ECO:0007669"/>
    <property type="project" value="TreeGrafter"/>
</dbReference>
<feature type="compositionally biased region" description="Pro residues" evidence="3">
    <location>
        <begin position="315"/>
        <end position="324"/>
    </location>
</feature>
<dbReference type="GO" id="GO:0000981">
    <property type="term" value="F:DNA-binding transcription factor activity, RNA polymerase II-specific"/>
    <property type="evidence" value="ECO:0007669"/>
    <property type="project" value="TreeGrafter"/>
</dbReference>
<dbReference type="InterPro" id="IPR036390">
    <property type="entry name" value="WH_DNA-bd_sf"/>
</dbReference>
<evidence type="ECO:0000256" key="1">
    <source>
        <dbReference type="ARBA" id="ARBA00023125"/>
    </source>
</evidence>
<proteinExistence type="predicted"/>
<dbReference type="InterPro" id="IPR001766">
    <property type="entry name" value="Fork_head_dom"/>
</dbReference>
<dbReference type="Gene3D" id="1.10.10.10">
    <property type="entry name" value="Winged helix-like DNA-binding domain superfamily/Winged helix DNA-binding domain"/>
    <property type="match status" value="1"/>
</dbReference>
<feature type="compositionally biased region" description="Polar residues" evidence="3">
    <location>
        <begin position="163"/>
        <end position="175"/>
    </location>
</feature>
<feature type="region of interest" description="Disordered" evidence="3">
    <location>
        <begin position="127"/>
        <end position="175"/>
    </location>
</feature>
<evidence type="ECO:0000313" key="6">
    <source>
        <dbReference type="Proteomes" id="UP001222325"/>
    </source>
</evidence>